<dbReference type="KEGG" id="hch:HCH_00610"/>
<keyword evidence="2" id="KW-1185">Reference proteome</keyword>
<dbReference type="STRING" id="349521.HCH_00610"/>
<dbReference type="EMBL" id="CP000155">
    <property type="protein sequence ID" value="ABC27513.1"/>
    <property type="molecule type" value="Genomic_DNA"/>
</dbReference>
<sequence length="222" mass="25455">MIAESIYTNSDNFTAFPEPGDVFASDFEKSVMLPLAMYRPERFNEEILLATPFGDSEGLVGKEDLNEFIGEEWYSYSKVEDKWKLDCTPEDLSPFEYNFRGTKAETLKSYLETKKKLIEFGSLPKPSKCTSPGGNYPLFIPKEEISSGSNWFASLSKRVPFRLLDQTSEYSSKLAIFYDGSGNAYQYLGYLYSDVYTRCLNPQLHFLYCAPTRRVLVGLEFY</sequence>
<dbReference type="AlphaFoldDB" id="Q2SPB1"/>
<evidence type="ECO:0000313" key="2">
    <source>
        <dbReference type="Proteomes" id="UP000000238"/>
    </source>
</evidence>
<protein>
    <submittedName>
        <fullName evidence="1">Uncharacterized protein</fullName>
    </submittedName>
</protein>
<accession>Q2SPB1</accession>
<gene>
    <name evidence="1" type="ordered locus">HCH_00610</name>
</gene>
<name>Q2SPB1_HAHCH</name>
<dbReference type="OrthoDB" id="1150828at2"/>
<proteinExistence type="predicted"/>
<dbReference type="HOGENOM" id="CLU_1254470_0_0_6"/>
<organism evidence="1 2">
    <name type="scientific">Hahella chejuensis (strain KCTC 2396)</name>
    <dbReference type="NCBI Taxonomy" id="349521"/>
    <lineage>
        <taxon>Bacteria</taxon>
        <taxon>Pseudomonadati</taxon>
        <taxon>Pseudomonadota</taxon>
        <taxon>Gammaproteobacteria</taxon>
        <taxon>Oceanospirillales</taxon>
        <taxon>Hahellaceae</taxon>
        <taxon>Hahella</taxon>
    </lineage>
</organism>
<dbReference type="Proteomes" id="UP000000238">
    <property type="component" value="Chromosome"/>
</dbReference>
<reference evidence="1 2" key="1">
    <citation type="journal article" date="2005" name="Nucleic Acids Res.">
        <title>Genomic blueprint of Hahella chejuensis, a marine microbe producing an algicidal agent.</title>
        <authorList>
            <person name="Jeong H."/>
            <person name="Yim J.H."/>
            <person name="Lee C."/>
            <person name="Choi S.-H."/>
            <person name="Park Y.K."/>
            <person name="Yoon S.H."/>
            <person name="Hur C.-G."/>
            <person name="Kang H.-Y."/>
            <person name="Kim D."/>
            <person name="Lee H.H."/>
            <person name="Park K.H."/>
            <person name="Park S.-H."/>
            <person name="Park H.-S."/>
            <person name="Lee H.K."/>
            <person name="Oh T.K."/>
            <person name="Kim J.F."/>
        </authorList>
    </citation>
    <scope>NUCLEOTIDE SEQUENCE [LARGE SCALE GENOMIC DNA]</scope>
    <source>
        <strain evidence="1 2">KCTC 2396</strain>
    </source>
</reference>
<dbReference type="RefSeq" id="WP_011394590.1">
    <property type="nucleotide sequence ID" value="NC_007645.1"/>
</dbReference>
<evidence type="ECO:0000313" key="1">
    <source>
        <dbReference type="EMBL" id="ABC27513.1"/>
    </source>
</evidence>